<gene>
    <name evidence="3" type="ORF">SM0020_18202</name>
</gene>
<organism evidence="3 4">
    <name type="scientific">Sinorhizobium meliloti CCNWSX0020</name>
    <dbReference type="NCBI Taxonomy" id="1107881"/>
    <lineage>
        <taxon>Bacteria</taxon>
        <taxon>Pseudomonadati</taxon>
        <taxon>Pseudomonadota</taxon>
        <taxon>Alphaproteobacteria</taxon>
        <taxon>Hyphomicrobiales</taxon>
        <taxon>Rhizobiaceae</taxon>
        <taxon>Sinorhizobium/Ensifer group</taxon>
        <taxon>Sinorhizobium</taxon>
    </lineage>
</organism>
<evidence type="ECO:0000259" key="2">
    <source>
        <dbReference type="Pfam" id="PF12172"/>
    </source>
</evidence>
<dbReference type="Gene3D" id="6.10.30.10">
    <property type="match status" value="1"/>
</dbReference>
<dbReference type="Pfam" id="PF01796">
    <property type="entry name" value="OB_ChsH2_C"/>
    <property type="match status" value="1"/>
</dbReference>
<dbReference type="InterPro" id="IPR052513">
    <property type="entry name" value="Thioester_dehydratase-like"/>
</dbReference>
<dbReference type="PATRIC" id="fig|1107881.3.peg.3704"/>
<feature type="domain" description="ChsH2 C-terminal OB-fold" evidence="1">
    <location>
        <begin position="41"/>
        <end position="101"/>
    </location>
</feature>
<name>H0G2F0_RHIML</name>
<dbReference type="Pfam" id="PF12172">
    <property type="entry name" value="zf-ChsH2"/>
    <property type="match status" value="1"/>
</dbReference>
<dbReference type="InterPro" id="IPR012340">
    <property type="entry name" value="NA-bd_OB-fold"/>
</dbReference>
<evidence type="ECO:0000313" key="4">
    <source>
        <dbReference type="Proteomes" id="UP000004038"/>
    </source>
</evidence>
<dbReference type="EMBL" id="AGVV01000036">
    <property type="protein sequence ID" value="EHK76507.1"/>
    <property type="molecule type" value="Genomic_DNA"/>
</dbReference>
<proteinExistence type="predicted"/>
<protein>
    <recommendedName>
        <fullName evidence="5">DUF35 domain-containing protein</fullName>
    </recommendedName>
</protein>
<evidence type="ECO:0000259" key="1">
    <source>
        <dbReference type="Pfam" id="PF01796"/>
    </source>
</evidence>
<dbReference type="PANTHER" id="PTHR34075">
    <property type="entry name" value="BLR3430 PROTEIN"/>
    <property type="match status" value="1"/>
</dbReference>
<evidence type="ECO:0008006" key="5">
    <source>
        <dbReference type="Google" id="ProtNLM"/>
    </source>
</evidence>
<dbReference type="InterPro" id="IPR002878">
    <property type="entry name" value="ChsH2_C"/>
</dbReference>
<dbReference type="Proteomes" id="UP000004038">
    <property type="component" value="Unassembled WGS sequence"/>
</dbReference>
<evidence type="ECO:0000313" key="3">
    <source>
        <dbReference type="EMBL" id="EHK76507.1"/>
    </source>
</evidence>
<dbReference type="SUPFAM" id="SSF50249">
    <property type="entry name" value="Nucleic acid-binding proteins"/>
    <property type="match status" value="1"/>
</dbReference>
<feature type="domain" description="ChsH2 rubredoxin-like zinc ribbon" evidence="2">
    <location>
        <begin position="10"/>
        <end position="38"/>
    </location>
</feature>
<sequence length="125" mass="13531">MFTLGESAALLGSECRSCGARQFPARDFCPSCNGDDVETDVALARSGSVYSFTVVHQAPPGRQTPYTLAYVDLEDGVRVMAQIDSGGRPIEVGDPVALEFRPHGDSDVYGYVFVPEIRRNKEAAE</sequence>
<dbReference type="AlphaFoldDB" id="H0G2F0"/>
<dbReference type="InterPro" id="IPR022002">
    <property type="entry name" value="ChsH2_Znr"/>
</dbReference>
<accession>H0G2F0</accession>
<reference evidence="3 4" key="1">
    <citation type="journal article" date="2012" name="J. Bacteriol.">
        <title>Draft Genome Sequence of Sinorhizobium meliloti CCNWSX0020, a Nitrogen-Fixing Symbiont with Copper Tolerance Capability Isolated from Lead-Zinc Mine Tailings.</title>
        <authorList>
            <person name="Li Z."/>
            <person name="Ma Z."/>
            <person name="Hao X."/>
            <person name="Wei G."/>
        </authorList>
    </citation>
    <scope>NUCLEOTIDE SEQUENCE [LARGE SCALE GENOMIC DNA]</scope>
    <source>
        <strain evidence="3 4">CCNWSX0020</strain>
    </source>
</reference>
<dbReference type="PANTHER" id="PTHR34075:SF5">
    <property type="entry name" value="BLR3430 PROTEIN"/>
    <property type="match status" value="1"/>
</dbReference>